<dbReference type="InterPro" id="IPR023299">
    <property type="entry name" value="ATPase_P-typ_cyto_dom_N"/>
</dbReference>
<dbReference type="GO" id="GO:0045332">
    <property type="term" value="P:phospholipid translocation"/>
    <property type="evidence" value="ECO:0007669"/>
    <property type="project" value="TreeGrafter"/>
</dbReference>
<dbReference type="InterPro" id="IPR018303">
    <property type="entry name" value="ATPase_P-typ_P_site"/>
</dbReference>
<evidence type="ECO:0000256" key="1">
    <source>
        <dbReference type="ARBA" id="ARBA00004370"/>
    </source>
</evidence>
<gene>
    <name evidence="5" type="ORF">ANCDUO_25347</name>
</gene>
<dbReference type="GO" id="GO:0140326">
    <property type="term" value="F:ATPase-coupled intramembrane lipid transporter activity"/>
    <property type="evidence" value="ECO:0007669"/>
    <property type="project" value="TreeGrafter"/>
</dbReference>
<dbReference type="OrthoDB" id="377733at2759"/>
<dbReference type="AlphaFoldDB" id="A0A0C2C4N2"/>
<keyword evidence="4" id="KW-0472">Membrane</keyword>
<comment type="subcellular location">
    <subcellularLocation>
        <location evidence="1">Membrane</location>
    </subcellularLocation>
</comment>
<name>A0A0C2C4N2_9BILA</name>
<keyword evidence="6" id="KW-1185">Reference proteome</keyword>
<keyword evidence="3" id="KW-1133">Transmembrane helix</keyword>
<dbReference type="Proteomes" id="UP000054047">
    <property type="component" value="Unassembled WGS sequence"/>
</dbReference>
<dbReference type="PROSITE" id="PS00154">
    <property type="entry name" value="ATPASE_E1_E2"/>
    <property type="match status" value="1"/>
</dbReference>
<dbReference type="Gene3D" id="3.40.1110.10">
    <property type="entry name" value="Calcium-transporting ATPase, cytoplasmic domain N"/>
    <property type="match status" value="1"/>
</dbReference>
<accession>A0A0C2C4N2</accession>
<evidence type="ECO:0000313" key="5">
    <source>
        <dbReference type="EMBL" id="KIH44627.1"/>
    </source>
</evidence>
<reference evidence="5 6" key="1">
    <citation type="submission" date="2013-12" db="EMBL/GenBank/DDBJ databases">
        <title>Draft genome of the parsitic nematode Ancylostoma duodenale.</title>
        <authorList>
            <person name="Mitreva M."/>
        </authorList>
    </citation>
    <scope>NUCLEOTIDE SEQUENCE [LARGE SCALE GENOMIC DNA]</scope>
    <source>
        <strain evidence="5 6">Zhejiang</strain>
    </source>
</reference>
<dbReference type="PANTHER" id="PTHR24092:SF150">
    <property type="entry name" value="PHOSPHOLIPID-TRANSPORTING ATPASE"/>
    <property type="match status" value="1"/>
</dbReference>
<dbReference type="GO" id="GO:0005886">
    <property type="term" value="C:plasma membrane"/>
    <property type="evidence" value="ECO:0007669"/>
    <property type="project" value="TreeGrafter"/>
</dbReference>
<dbReference type="PANTHER" id="PTHR24092">
    <property type="entry name" value="PROBABLE PHOSPHOLIPID-TRANSPORTING ATPASE"/>
    <property type="match status" value="1"/>
</dbReference>
<dbReference type="SUPFAM" id="SSF81660">
    <property type="entry name" value="Metal cation-transporting ATPase, ATP-binding domain N"/>
    <property type="match status" value="1"/>
</dbReference>
<evidence type="ECO:0000256" key="2">
    <source>
        <dbReference type="ARBA" id="ARBA00022692"/>
    </source>
</evidence>
<dbReference type="EMBL" id="KN776548">
    <property type="protein sequence ID" value="KIH44627.1"/>
    <property type="molecule type" value="Genomic_DNA"/>
</dbReference>
<dbReference type="GO" id="GO:0005802">
    <property type="term" value="C:trans-Golgi network"/>
    <property type="evidence" value="ECO:0007669"/>
    <property type="project" value="TreeGrafter"/>
</dbReference>
<evidence type="ECO:0000256" key="4">
    <source>
        <dbReference type="ARBA" id="ARBA00023136"/>
    </source>
</evidence>
<protein>
    <recommendedName>
        <fullName evidence="7">IC domain protein, HAD ATPase, P-type family</fullName>
    </recommendedName>
</protein>
<proteinExistence type="predicted"/>
<evidence type="ECO:0000256" key="3">
    <source>
        <dbReference type="ARBA" id="ARBA00022989"/>
    </source>
</evidence>
<dbReference type="GO" id="GO:0000166">
    <property type="term" value="F:nucleotide binding"/>
    <property type="evidence" value="ECO:0007669"/>
    <property type="project" value="InterPro"/>
</dbReference>
<evidence type="ECO:0008006" key="7">
    <source>
        <dbReference type="Google" id="ProtNLM"/>
    </source>
</evidence>
<keyword evidence="2" id="KW-0812">Transmembrane</keyword>
<sequence length="192" mass="21253">MYDVNSDSCAVARTSNLNEELGLVKFVMSDKTGTLTRNVMKFKRVSVAGQMYGDNETDEFADEDLVNRYRAAPSSADGMAIRELLMMMAVCHTVVPEKKDGKILYQCSSPDEGALVRGAAKLGFEFHTRQPQKVTVSVLGVDEVLNVLDVIDFTSDRKRMSVVIRDPSGAIKLYTKGAVSFFFIKSFFPVLS</sequence>
<dbReference type="Pfam" id="PF13246">
    <property type="entry name" value="Cation_ATPase"/>
    <property type="match status" value="1"/>
</dbReference>
<evidence type="ECO:0000313" key="6">
    <source>
        <dbReference type="Proteomes" id="UP000054047"/>
    </source>
</evidence>
<organism evidence="5 6">
    <name type="scientific">Ancylostoma duodenale</name>
    <dbReference type="NCBI Taxonomy" id="51022"/>
    <lineage>
        <taxon>Eukaryota</taxon>
        <taxon>Metazoa</taxon>
        <taxon>Ecdysozoa</taxon>
        <taxon>Nematoda</taxon>
        <taxon>Chromadorea</taxon>
        <taxon>Rhabditida</taxon>
        <taxon>Rhabditina</taxon>
        <taxon>Rhabditomorpha</taxon>
        <taxon>Strongyloidea</taxon>
        <taxon>Ancylostomatidae</taxon>
        <taxon>Ancylostomatinae</taxon>
        <taxon>Ancylostoma</taxon>
    </lineage>
</organism>